<comment type="caution">
    <text evidence="1">The sequence shown here is derived from an EMBL/GenBank/DDBJ whole genome shotgun (WGS) entry which is preliminary data.</text>
</comment>
<organism evidence="1 2">
    <name type="scientific">Rhodomicrobium udaipurense</name>
    <dbReference type="NCBI Taxonomy" id="1202716"/>
    <lineage>
        <taxon>Bacteria</taxon>
        <taxon>Pseudomonadati</taxon>
        <taxon>Pseudomonadota</taxon>
        <taxon>Alphaproteobacteria</taxon>
        <taxon>Hyphomicrobiales</taxon>
        <taxon>Hyphomicrobiaceae</taxon>
        <taxon>Rhodomicrobium</taxon>
    </lineage>
</organism>
<dbReference type="EMBL" id="JAEMUK010000079">
    <property type="protein sequence ID" value="MBJ7544602.1"/>
    <property type="molecule type" value="Genomic_DNA"/>
</dbReference>
<dbReference type="Pfam" id="PF11011">
    <property type="entry name" value="DUF2849"/>
    <property type="match status" value="1"/>
</dbReference>
<reference evidence="1 2" key="1">
    <citation type="submission" date="2020-12" db="EMBL/GenBank/DDBJ databases">
        <title>Revised draft genomes of Rhodomicrobium vannielii ATCC 17100 and Rhodomicrobium udaipurense JA643.</title>
        <authorList>
            <person name="Conners E.M."/>
            <person name="Davenport E.J."/>
            <person name="Bose A."/>
        </authorList>
    </citation>
    <scope>NUCLEOTIDE SEQUENCE [LARGE SCALE GENOMIC DNA]</scope>
    <source>
        <strain evidence="1 2">JA643</strain>
    </source>
</reference>
<sequence length="116" mass="12099">MAHPHQQKLKISGSVVITANRLADGVVIHRTSEGQWSENLAGAQILLTADEALAALKAAQADGLIAVGPYVARVEATPTAKPGNLREKIRTEGPTFPLPSDAPVAYLPNEVGKVAA</sequence>
<keyword evidence="2" id="KW-1185">Reference proteome</keyword>
<protein>
    <submittedName>
        <fullName evidence="1">DUF2849 domain-containing protein</fullName>
    </submittedName>
</protein>
<gene>
    <name evidence="1" type="ORF">JDN41_13685</name>
</gene>
<dbReference type="Proteomes" id="UP000623250">
    <property type="component" value="Unassembled WGS sequence"/>
</dbReference>
<proteinExistence type="predicted"/>
<evidence type="ECO:0000313" key="1">
    <source>
        <dbReference type="EMBL" id="MBJ7544602.1"/>
    </source>
</evidence>
<dbReference type="RefSeq" id="WP_052037270.1">
    <property type="nucleotide sequence ID" value="NZ_JAEMUK010000079.1"/>
</dbReference>
<evidence type="ECO:0000313" key="2">
    <source>
        <dbReference type="Proteomes" id="UP000623250"/>
    </source>
</evidence>
<accession>A0A8I1KK58</accession>
<dbReference type="AlphaFoldDB" id="A0A8I1KK58"/>
<dbReference type="InterPro" id="IPR021270">
    <property type="entry name" value="DUF2849"/>
</dbReference>
<name>A0A8I1KK58_9HYPH</name>